<dbReference type="GO" id="GO:0003677">
    <property type="term" value="F:DNA binding"/>
    <property type="evidence" value="ECO:0007669"/>
    <property type="project" value="UniProtKB-UniRule"/>
</dbReference>
<comment type="caution">
    <text evidence="3">The sequence shown here is derived from an EMBL/GenBank/DDBJ whole genome shotgun (WGS) entry which is preliminary data.</text>
</comment>
<keyword evidence="1" id="KW-0371">Homeobox</keyword>
<dbReference type="Gene3D" id="1.10.10.60">
    <property type="entry name" value="Homeodomain-like"/>
    <property type="match status" value="1"/>
</dbReference>
<name>A0A8H5H2N7_9AGAR</name>
<proteinExistence type="predicted"/>
<keyword evidence="1" id="KW-0238">DNA-binding</keyword>
<dbReference type="OrthoDB" id="2646043at2759"/>
<protein>
    <recommendedName>
        <fullName evidence="2">Homeobox domain-containing protein</fullName>
    </recommendedName>
</protein>
<keyword evidence="1" id="KW-0539">Nucleus</keyword>
<evidence type="ECO:0000256" key="1">
    <source>
        <dbReference type="PROSITE-ProRule" id="PRU00108"/>
    </source>
</evidence>
<dbReference type="Proteomes" id="UP000565441">
    <property type="component" value="Unassembled WGS sequence"/>
</dbReference>
<accession>A0A8H5H2N7</accession>
<dbReference type="PROSITE" id="PS50071">
    <property type="entry name" value="HOMEOBOX_2"/>
    <property type="match status" value="1"/>
</dbReference>
<gene>
    <name evidence="3" type="ORF">D9615_009141</name>
</gene>
<reference evidence="3 4" key="1">
    <citation type="journal article" date="2020" name="ISME J.">
        <title>Uncovering the hidden diversity of litter-decomposition mechanisms in mushroom-forming fungi.</title>
        <authorList>
            <person name="Floudas D."/>
            <person name="Bentzer J."/>
            <person name="Ahren D."/>
            <person name="Johansson T."/>
            <person name="Persson P."/>
            <person name="Tunlid A."/>
        </authorList>
    </citation>
    <scope>NUCLEOTIDE SEQUENCE [LARGE SCALE GENOMIC DNA]</scope>
    <source>
        <strain evidence="3 4">CBS 661.87</strain>
    </source>
</reference>
<feature type="domain" description="Homeobox" evidence="2">
    <location>
        <begin position="11"/>
        <end position="80"/>
    </location>
</feature>
<comment type="subcellular location">
    <subcellularLocation>
        <location evidence="1">Nucleus</location>
    </subcellularLocation>
</comment>
<evidence type="ECO:0000313" key="4">
    <source>
        <dbReference type="Proteomes" id="UP000565441"/>
    </source>
</evidence>
<dbReference type="InterPro" id="IPR001356">
    <property type="entry name" value="HD"/>
</dbReference>
<evidence type="ECO:0000259" key="2">
    <source>
        <dbReference type="PROSITE" id="PS50071"/>
    </source>
</evidence>
<evidence type="ECO:0000313" key="3">
    <source>
        <dbReference type="EMBL" id="KAF5375539.1"/>
    </source>
</evidence>
<feature type="DNA-binding region" description="Homeobox" evidence="1">
    <location>
        <begin position="13"/>
        <end position="81"/>
    </location>
</feature>
<sequence>MSAGPSNPTPAPGRQQRTRIKAAGVAVMEAYLERSQNYNPSREERKIILHEIQAIPGCESFDLPRVSNWFKRRRDIKERRNSQTQAQNNSPYPSLTKETIKYLTTLAQGQSSPSLNVIQTWAKLLHANVEDIEAWLIEQQQDAMARSRSPVYHLPTPVSTSPEPPSQQWDISSINAHKIDPLHSPVIPAPMPNITSTPTHTRPPTFSSSHLLEAITEASKTVQNPTKLPTTSEEFEKMFEPYLGRIETIIQRNQQYLQTPPPCLCVFILTDSQVLTLL</sequence>
<dbReference type="AlphaFoldDB" id="A0A8H5H2N7"/>
<dbReference type="GO" id="GO:0005634">
    <property type="term" value="C:nucleus"/>
    <property type="evidence" value="ECO:0007669"/>
    <property type="project" value="UniProtKB-SubCell"/>
</dbReference>
<organism evidence="3 4">
    <name type="scientific">Tricholomella constricta</name>
    <dbReference type="NCBI Taxonomy" id="117010"/>
    <lineage>
        <taxon>Eukaryota</taxon>
        <taxon>Fungi</taxon>
        <taxon>Dikarya</taxon>
        <taxon>Basidiomycota</taxon>
        <taxon>Agaricomycotina</taxon>
        <taxon>Agaricomycetes</taxon>
        <taxon>Agaricomycetidae</taxon>
        <taxon>Agaricales</taxon>
        <taxon>Tricholomatineae</taxon>
        <taxon>Lyophyllaceae</taxon>
        <taxon>Tricholomella</taxon>
    </lineage>
</organism>
<dbReference type="InterPro" id="IPR009057">
    <property type="entry name" value="Homeodomain-like_sf"/>
</dbReference>
<dbReference type="EMBL" id="JAACJP010000033">
    <property type="protein sequence ID" value="KAF5375539.1"/>
    <property type="molecule type" value="Genomic_DNA"/>
</dbReference>
<dbReference type="CDD" id="cd00086">
    <property type="entry name" value="homeodomain"/>
    <property type="match status" value="1"/>
</dbReference>
<keyword evidence="4" id="KW-1185">Reference proteome</keyword>
<dbReference type="SUPFAM" id="SSF46689">
    <property type="entry name" value="Homeodomain-like"/>
    <property type="match status" value="1"/>
</dbReference>